<evidence type="ECO:0000256" key="1">
    <source>
        <dbReference type="ARBA" id="ARBA00012494"/>
    </source>
</evidence>
<dbReference type="Pfam" id="PF04196">
    <property type="entry name" value="Bunya_RdRp"/>
    <property type="match status" value="2"/>
</dbReference>
<dbReference type="InterPro" id="IPR007322">
    <property type="entry name" value="RNA_pol_bunyavir"/>
</dbReference>
<sequence length="3170" mass="367892">MTNPKREILERQVSNHRSLLQSYTNYLNNPTAEVLEGRRNEKVVNHIKWVRSLRHEYLQYLFCWHNEELDLYNIGDISVRKTLQNFINKKKDLFSEDYIKRSDYDELERRLKTTETFNKSSKLFNYTPDFCIILENVEEHPLIIIGDFSCRSNGLNAIAEKFEKYEGFARDLRDLFRVEFEFVNCSPQTGVLNYSNLERVVLQEEPTPDEILPILEAYKGEQHILSCLPPEDREDILERINTRDEYLKQEAERSADFAVKEEDFDYFLREHPIACEYMNERMGPDWIKEIRFLVDKFSYPDESENDMFKGAEVKEIYGLTDSDLDTKMEEHMNNINFPLKLNKVMVDDSYKKMELESSKHFKTLEKPKPLTPFVVTKRSRTFRNEGDTKFRTFKGISRVLIEEREIVSSDPKLAELAKIFKFHNLTDNEFKKLINHECSLNRDGRLVENKLDVERTERVRKSRLFKLRRLKLSKEEEQNDLESIKYYIPHQSSTVRINHRDEVFMPNLKEELSYWFNHCRVGYKSDLNKPQRDGSEQVESLPFWNDQFCDNLMLDYYNERNRMCKIALERGTNMMTDHKKRVKKEIEVIKEKASRESDKNRMRFLNEELNYLQHEDHPLLDYFGNRITKFLNSYNNNSDWDYESDDDSSMLSSKRSNDDGKSSSKKGYQELFKSQLSENSICDIIDSLLRSKDIKEQRRGKVTLECLILGLTDIFREIEVFTENLIYGCGKANKSIRIVTGMNSNQVGIIFPSDSVLNKDSQIPFITLGFIPKEDVELGEVNPEELFAKLDDHITVHEGLNHYIYYTKGHRFNKARSKAYSEVKSRFLVALSSLFEINLNDSSISNLPTSTAIMNLSLMSLNVSISTSSLLDNVRYMLENCLSGHSYLHDYITDKLMVASKNPMQIWVYRETKKLITSVSEAMSDVMMKNITLDEESLEVDLKSVKLDGVELPSLMDSRIYYRKPINLLNEVQILYFLCPKALHGSFHTKVKIHRTPIDFQEEINNYISENGVGCCRVFDSPGSRCTFSPEMIVRWSKVIENNVNCSRDKIRRDFLMGEKINMHPFEEKTMTSTKSALRKSDYIGEETLKKISERGQEKNGKVFMAGRFSVDMGFMDERLKAINEAHSPYLKKQLLSNLKSVVRQQLEDYINRDNAISINLGKDLRQRLDESLKKIVLSEVSGLVYWITNSKTDSKVLDLIDVVEDGTTIYRSGVVLTEMIRKVRMSISNRNLGSDSTIGKEAWMALMSDDEFVIAVRPKGQRTQDDREIYVVTPEMKICVYTLEHFYKVVAKNLKEEAISIPGDQKVIKMQDQVQTAISTFARWKRAEFNERMLNEELDNPHQEKNVYVLNFNLDMTKWAPKDLVCKFMYFTSASTMLKKKEKLFYVCMVMKYMEKRLYIDPELILKLNERLKSNEEILERSIADQCYNRDKERWRMHYNFVDTWCQGMLNYPSSCMHAAAMIDTQEHLKRVFGQGNVLSQINVHSDDNQCTFVVRTEKTYSETLKIIWNAMDYLTRMGCMEISKKKSNVSPWIKSFISQYNIGGEQTYPFVKIAMSSVSGLPHTSITEDIYSALSKVSSILSLGAPEPYGIFLSKLLLVQVNELWGLTKHGRCLVSEQTLIPKRFLPLCLGGFPEIDTVKLAILGPKAVDKETYYKLCKLRDAGLEKSPKASVVNNMIDRAIQLFIVCDLLTEESVEDDDYEGLDMGLKPFKRIQFLSKMTKIDDPFSDRSVQEREEESEKLLLENPTIMLRRPKEYTKQVKFFSHQYLQTSFRASLANQNPGTLRNARIINRNKGNFRLLKDTTIQVYKLESLLSEQDGRLTYNGEEVAQLLAKVLEELKIDNIMHKQFWSKFLKQDADFCKLSSCLRNTTKSIKKDLPNRFASIKPPIDSRPVILNPVGNLLELMFDKSLQVDSLAPSRIINDDVLNKLVVYKSSLMEDIRSVLTAFPFLEYCLRILSSLDNEYTNYDHYLNSMSPKYRESNEDIMAAMNSMMDVHRKLKSVMEREGQLFKKDGYLEELKAGLEKVKDNYAKEKETLDRLELKINKGKDSRKKKNLEQKANENRLKLLEQKVGTLESNLLTLQKLIDVEQNQERLRLFRELTGEDEVEEDSGDLNLDTIETISDLIKSLPETVPKVSNSQVNIGLSKRVLKILPSYLSKVVKCYKIPRNKVYFTFQRNPRSLEDLALSLKSVQNSSDGHHVEYFMNPGRSGKDLKQLQHDNVYTQEILDLKHAVPSLWNFYLLASRLAPDKETLRNVLLSMRHGNINVNTIERLFPKLPNHQKVRMIFLIFASLGNDAAERCGAYLRKSNATWIKVQQHLEDTYDVIYRTEEVVIRAMGRFSFIDTAKVQKSPAATDIDVTCAFRELLSDLKYRNTERTREISLADHFETLEEHNTGELFFDFNTGGLTTKKLSRERCKALKNVTVTITNERTNYSELSEFRFQAVCGKERFDIIEAKQSVGEKKVEVFKAKKPLIISDMSKFQFEEQITLQHLDLQTTLQTGLWKDLIGLREPDLSFSRLLRAMKDPEEIMSYLKIPVSMQLYKESVFPCSSGKYVYTAEEIDELEKDNKFDVMEKGRFNTLICDMSTYLYRMESQGSSPQGEEQDYLEEKDIVMREFLTNQGFITKVEQLVEYSSKDLDKEALLREADKSNEDWNDLMEEEDKKFLDKITKTTKRYKLVTGTLDNKLENVKTLRTIKFSKLKVKPGGEIEWSLNFREILSNATVDILSPMMIRANSMILAMMKYVSRQYRNISPLELDECFKSDFFLGHRSSVVTASLYLCEDYLRNEFDIESDDSLLLLKSSMNNFLASQNTQIPSFIRDCMSSLSVMTAYLEKKGYFKTVETLLSGKRMKRITPLSATSRYSAQIEALKEQVVAYAERKIRSAEGFDPSVISEMIGRRVESLNETDEMAMTECSTNDQQSEAAIEDLTVLKTEERPDSILGVSSDESKSSRDSPVKVKDHNILRLIGAVKEEGPEFEELIYGDDEADADMLELIQMGAIDENFMKKKVKFDDIEHFDNDAPLLNIQNIPSTSSWPTETHSMIPSGSSDSRPARLLLDCTEKFENRTRACIYVERMLKKEITSPVNLLKEVGVYNWTVDLKGAEIDSIIPECESTFAAIMRYDLESYLKEAYVKNECDELMADFFIFLMSIRMKLYSGEITLR</sequence>
<evidence type="ECO:0000313" key="10">
    <source>
        <dbReference type="EMBL" id="QNS31053.1"/>
    </source>
</evidence>
<accession>A0A7H1D349</accession>
<organism evidence="10">
    <name type="scientific">Frankliniella occidentalis associated peribunyavirus-like virus 2</name>
    <dbReference type="NCBI Taxonomy" id="2771468"/>
    <lineage>
        <taxon>Viruses</taxon>
        <taxon>Riboviria</taxon>
        <taxon>Orthornavirae</taxon>
        <taxon>Negarnaviricota</taxon>
        <taxon>Polyploviricotina</taxon>
        <taxon>Bunyaviricetes</taxon>
        <taxon>Elliovirales</taxon>
        <taxon>Peribunyaviridae</taxon>
    </lineage>
</organism>
<protein>
    <recommendedName>
        <fullName evidence="2">RNA-directed RNA polymerase L</fullName>
        <ecNumber evidence="1">2.7.7.48</ecNumber>
    </recommendedName>
    <alternativeName>
        <fullName evidence="4">Large structural protein</fullName>
    </alternativeName>
    <alternativeName>
        <fullName evidence="6">Replicase</fullName>
    </alternativeName>
    <alternativeName>
        <fullName evidence="5">Transcriptase</fullName>
    </alternativeName>
</protein>
<dbReference type="InterPro" id="IPR007099">
    <property type="entry name" value="RNA-dir_pol_NSvirus"/>
</dbReference>
<evidence type="ECO:0000256" key="8">
    <source>
        <dbReference type="SAM" id="MobiDB-lite"/>
    </source>
</evidence>
<dbReference type="EC" id="2.7.7.48" evidence="1"/>
<evidence type="ECO:0000259" key="9">
    <source>
        <dbReference type="PROSITE" id="PS50525"/>
    </source>
</evidence>
<feature type="region of interest" description="Disordered" evidence="8">
    <location>
        <begin position="642"/>
        <end position="665"/>
    </location>
</feature>
<dbReference type="PROSITE" id="PS50525">
    <property type="entry name" value="RDRP_SSRNA_NEG_SEG"/>
    <property type="match status" value="1"/>
</dbReference>
<dbReference type="GO" id="GO:0039694">
    <property type="term" value="P:viral RNA genome replication"/>
    <property type="evidence" value="ECO:0007669"/>
    <property type="project" value="InterPro"/>
</dbReference>
<keyword evidence="3" id="KW-0808">Transferase</keyword>
<evidence type="ECO:0000256" key="2">
    <source>
        <dbReference type="ARBA" id="ARBA00018602"/>
    </source>
</evidence>
<evidence type="ECO:0000256" key="7">
    <source>
        <dbReference type="SAM" id="Coils"/>
    </source>
</evidence>
<evidence type="ECO:0000256" key="4">
    <source>
        <dbReference type="ARBA" id="ARBA00030285"/>
    </source>
</evidence>
<dbReference type="EMBL" id="MN764150">
    <property type="protein sequence ID" value="QNS31053.1"/>
    <property type="molecule type" value="Genomic_RNA"/>
</dbReference>
<reference evidence="10" key="1">
    <citation type="submission" date="2019-11" db="EMBL/GenBank/DDBJ databases">
        <title>Complexity of the virome associated to tospovirus-transmitting thrips species.</title>
        <authorList>
            <person name="Chiapello M."/>
            <person name="Bosco L."/>
            <person name="Ciuffo M."/>
            <person name="Ottati S."/>
            <person name="Vallino M."/>
            <person name="Salem N."/>
            <person name="Rosa C."/>
            <person name="Tavella L."/>
            <person name="Turina M."/>
        </authorList>
    </citation>
    <scope>NUCLEOTIDE SEQUENCE</scope>
    <source>
        <strain evidence="10">THR-D_DN17549</strain>
    </source>
</reference>
<evidence type="ECO:0000256" key="6">
    <source>
        <dbReference type="ARBA" id="ARBA00031012"/>
    </source>
</evidence>
<feature type="region of interest" description="Disordered" evidence="8">
    <location>
        <begin position="2943"/>
        <end position="2962"/>
    </location>
</feature>
<feature type="coiled-coil region" evidence="7">
    <location>
        <begin position="579"/>
        <end position="615"/>
    </location>
</feature>
<feature type="compositionally biased region" description="Basic and acidic residues" evidence="8">
    <location>
        <begin position="2953"/>
        <end position="2962"/>
    </location>
</feature>
<evidence type="ECO:0000256" key="5">
    <source>
        <dbReference type="ARBA" id="ARBA00030436"/>
    </source>
</evidence>
<proteinExistence type="predicted"/>
<name>A0A7H1D349_9VIRU</name>
<dbReference type="GO" id="GO:0003968">
    <property type="term" value="F:RNA-directed RNA polymerase activity"/>
    <property type="evidence" value="ECO:0007669"/>
    <property type="project" value="UniProtKB-EC"/>
</dbReference>
<feature type="domain" description="RdRp catalytic" evidence="9">
    <location>
        <begin position="1340"/>
        <end position="1530"/>
    </location>
</feature>
<evidence type="ECO:0000256" key="3">
    <source>
        <dbReference type="ARBA" id="ARBA00022679"/>
    </source>
</evidence>
<keyword evidence="7" id="KW-0175">Coiled coil</keyword>
<dbReference type="GO" id="GO:0006351">
    <property type="term" value="P:DNA-templated transcription"/>
    <property type="evidence" value="ECO:0007669"/>
    <property type="project" value="InterPro"/>
</dbReference>
<feature type="coiled-coil region" evidence="7">
    <location>
        <begin position="2020"/>
        <end position="2089"/>
    </location>
</feature>